<comment type="caution">
    <text evidence="2">The sequence shown here is derived from an EMBL/GenBank/DDBJ whole genome shotgun (WGS) entry which is preliminary data.</text>
</comment>
<proteinExistence type="predicted"/>
<dbReference type="EMBL" id="WTXG01000015">
    <property type="protein sequence ID" value="KAI0301123.1"/>
    <property type="molecule type" value="Genomic_DNA"/>
</dbReference>
<name>A0AAD4M672_9AGAM</name>
<sequence>MPKLEEALIERLTLRPDVRDKARALLRTVHSTTGPGTGYDISTAKTGLPAICAYIASKSAGYADITEEVAQKASCLAPKTFASTLRTIKAVLRAPKKPNASPDKLRRDADPTAYATLINEHKIGQPLRVESWMTEAQATLMALPRFQQDWHLLLNVRYEPLVDKHGVSLKIFSRLLNVMDDGCADLKESITIKIREMRKKKKNEVESASNTSTTTPSQSRSASPTKSALRNASLTPSLTASVKRKVAFSLSDASISEEDDGVFAPETPSKRARTTSRMKVSATRVMPVYKPRSVSSEETEDIEMPDATPRFVASQPVAGPSTPRQSRTNPTHAYRTPPSARRQVHSILSDNNGEPDASSVGADTEVDEDDMLPPSRRFRPVFLDRVQWTQRAIRLTRDRTAAEERIKELAKRWGHPFEVLQRAGATGG</sequence>
<evidence type="ECO:0000313" key="3">
    <source>
        <dbReference type="Proteomes" id="UP001203297"/>
    </source>
</evidence>
<evidence type="ECO:0000256" key="1">
    <source>
        <dbReference type="SAM" id="MobiDB-lite"/>
    </source>
</evidence>
<feature type="region of interest" description="Disordered" evidence="1">
    <location>
        <begin position="312"/>
        <end position="373"/>
    </location>
</feature>
<dbReference type="AlphaFoldDB" id="A0AAD4M672"/>
<reference evidence="2" key="1">
    <citation type="journal article" date="2022" name="New Phytol.">
        <title>Evolutionary transition to the ectomycorrhizal habit in the genomes of a hyperdiverse lineage of mushroom-forming fungi.</title>
        <authorList>
            <person name="Looney B."/>
            <person name="Miyauchi S."/>
            <person name="Morin E."/>
            <person name="Drula E."/>
            <person name="Courty P.E."/>
            <person name="Kohler A."/>
            <person name="Kuo A."/>
            <person name="LaButti K."/>
            <person name="Pangilinan J."/>
            <person name="Lipzen A."/>
            <person name="Riley R."/>
            <person name="Andreopoulos W."/>
            <person name="He G."/>
            <person name="Johnson J."/>
            <person name="Nolan M."/>
            <person name="Tritt A."/>
            <person name="Barry K.W."/>
            <person name="Grigoriev I.V."/>
            <person name="Nagy L.G."/>
            <person name="Hibbett D."/>
            <person name="Henrissat B."/>
            <person name="Matheny P.B."/>
            <person name="Labbe J."/>
            <person name="Martin F.M."/>
        </authorList>
    </citation>
    <scope>NUCLEOTIDE SEQUENCE</scope>
    <source>
        <strain evidence="2">BPL690</strain>
    </source>
</reference>
<gene>
    <name evidence="2" type="ORF">B0F90DRAFT_1817148</name>
</gene>
<evidence type="ECO:0000313" key="2">
    <source>
        <dbReference type="EMBL" id="KAI0301123.1"/>
    </source>
</evidence>
<feature type="compositionally biased region" description="Polar residues" evidence="1">
    <location>
        <begin position="322"/>
        <end position="331"/>
    </location>
</feature>
<feature type="region of interest" description="Disordered" evidence="1">
    <location>
        <begin position="198"/>
        <end position="232"/>
    </location>
</feature>
<organism evidence="2 3">
    <name type="scientific">Multifurca ochricompacta</name>
    <dbReference type="NCBI Taxonomy" id="376703"/>
    <lineage>
        <taxon>Eukaryota</taxon>
        <taxon>Fungi</taxon>
        <taxon>Dikarya</taxon>
        <taxon>Basidiomycota</taxon>
        <taxon>Agaricomycotina</taxon>
        <taxon>Agaricomycetes</taxon>
        <taxon>Russulales</taxon>
        <taxon>Russulaceae</taxon>
        <taxon>Multifurca</taxon>
    </lineage>
</organism>
<feature type="region of interest" description="Disordered" evidence="1">
    <location>
        <begin position="257"/>
        <end position="279"/>
    </location>
</feature>
<feature type="compositionally biased region" description="Polar residues" evidence="1">
    <location>
        <begin position="206"/>
        <end position="232"/>
    </location>
</feature>
<dbReference type="Proteomes" id="UP001203297">
    <property type="component" value="Unassembled WGS sequence"/>
</dbReference>
<protein>
    <submittedName>
        <fullName evidence="2">Uncharacterized protein</fullName>
    </submittedName>
</protein>
<keyword evidence="3" id="KW-1185">Reference proteome</keyword>
<accession>A0AAD4M672</accession>